<dbReference type="EMBL" id="JACCBB010000001">
    <property type="protein sequence ID" value="NYD24798.1"/>
    <property type="molecule type" value="Genomic_DNA"/>
</dbReference>
<evidence type="ECO:0000256" key="2">
    <source>
        <dbReference type="ARBA" id="ARBA00022840"/>
    </source>
</evidence>
<evidence type="ECO:0000259" key="3">
    <source>
        <dbReference type="PROSITE" id="PS50893"/>
    </source>
</evidence>
<dbReference type="GO" id="GO:0016887">
    <property type="term" value="F:ATP hydrolysis activity"/>
    <property type="evidence" value="ECO:0007669"/>
    <property type="project" value="InterPro"/>
</dbReference>
<dbReference type="SMART" id="SM00382">
    <property type="entry name" value="AAA"/>
    <property type="match status" value="1"/>
</dbReference>
<dbReference type="Pfam" id="PF00005">
    <property type="entry name" value="ABC_tran"/>
    <property type="match status" value="1"/>
</dbReference>
<name>A0A7Y9DQB7_9ACTN</name>
<gene>
    <name evidence="4" type="ORF">BJ968_004338</name>
</gene>
<dbReference type="GO" id="GO:0005886">
    <property type="term" value="C:plasma membrane"/>
    <property type="evidence" value="ECO:0007669"/>
    <property type="project" value="TreeGrafter"/>
</dbReference>
<dbReference type="InterPro" id="IPR003593">
    <property type="entry name" value="AAA+_ATPase"/>
</dbReference>
<dbReference type="AlphaFoldDB" id="A0A7Y9DQB7"/>
<comment type="caution">
    <text evidence="4">The sequence shown here is derived from an EMBL/GenBank/DDBJ whole genome shotgun (WGS) entry which is preliminary data.</text>
</comment>
<keyword evidence="5" id="KW-1185">Reference proteome</keyword>
<dbReference type="RefSeq" id="WP_179755436.1">
    <property type="nucleotide sequence ID" value="NZ_BAAAGN010000015.1"/>
</dbReference>
<accession>A0A7Y9DQB7</accession>
<dbReference type="InterPro" id="IPR027417">
    <property type="entry name" value="P-loop_NTPase"/>
</dbReference>
<feature type="domain" description="ABC transporter" evidence="3">
    <location>
        <begin position="24"/>
        <end position="243"/>
    </location>
</feature>
<dbReference type="InterPro" id="IPR015854">
    <property type="entry name" value="ABC_transpr_LolD-like"/>
</dbReference>
<dbReference type="PANTHER" id="PTHR24220">
    <property type="entry name" value="IMPORT ATP-BINDING PROTEIN"/>
    <property type="match status" value="1"/>
</dbReference>
<dbReference type="PROSITE" id="PS50893">
    <property type="entry name" value="ABC_TRANSPORTER_2"/>
    <property type="match status" value="1"/>
</dbReference>
<evidence type="ECO:0000256" key="1">
    <source>
        <dbReference type="ARBA" id="ARBA00022741"/>
    </source>
</evidence>
<keyword evidence="2 4" id="KW-0067">ATP-binding</keyword>
<evidence type="ECO:0000313" key="5">
    <source>
        <dbReference type="Proteomes" id="UP000521922"/>
    </source>
</evidence>
<sequence>MTPTAENPPPAADAPAGEAADPVLTLRAVSHAYARTPALREVSLTVHPGEVVAVTGPSGCGKSTLLHVAAGLLLPQAGSVRLLGQDLADLDEPARAVLRRRQVGIVLQYGQLVPDLSVEDNVALPLLLDGGELDAARTAARDALARVGLEQAGAATAQELSGGQAQRAAIARALITSPRVLFADEPTASLDAVAGADALDLLLSVARRDGGAVVLVTHDNTTAALADREVRLRDGSVERESVLR</sequence>
<organism evidence="4 5">
    <name type="scientific">Kineococcus aurantiacus</name>
    <dbReference type="NCBI Taxonomy" id="37633"/>
    <lineage>
        <taxon>Bacteria</taxon>
        <taxon>Bacillati</taxon>
        <taxon>Actinomycetota</taxon>
        <taxon>Actinomycetes</taxon>
        <taxon>Kineosporiales</taxon>
        <taxon>Kineosporiaceae</taxon>
        <taxon>Kineococcus</taxon>
    </lineage>
</organism>
<dbReference type="GO" id="GO:0022857">
    <property type="term" value="F:transmembrane transporter activity"/>
    <property type="evidence" value="ECO:0007669"/>
    <property type="project" value="TreeGrafter"/>
</dbReference>
<dbReference type="InterPro" id="IPR003439">
    <property type="entry name" value="ABC_transporter-like_ATP-bd"/>
</dbReference>
<dbReference type="SUPFAM" id="SSF52540">
    <property type="entry name" value="P-loop containing nucleoside triphosphate hydrolases"/>
    <property type="match status" value="1"/>
</dbReference>
<dbReference type="GO" id="GO:0005524">
    <property type="term" value="F:ATP binding"/>
    <property type="evidence" value="ECO:0007669"/>
    <property type="project" value="UniProtKB-KW"/>
</dbReference>
<protein>
    <submittedName>
        <fullName evidence="4">Putative ABC transport system ATP-binding protein</fullName>
    </submittedName>
</protein>
<dbReference type="PROSITE" id="PS00211">
    <property type="entry name" value="ABC_TRANSPORTER_1"/>
    <property type="match status" value="1"/>
</dbReference>
<reference evidence="4 5" key="1">
    <citation type="submission" date="2020-07" db="EMBL/GenBank/DDBJ databases">
        <title>Sequencing the genomes of 1000 actinobacteria strains.</title>
        <authorList>
            <person name="Klenk H.-P."/>
        </authorList>
    </citation>
    <scope>NUCLEOTIDE SEQUENCE [LARGE SCALE GENOMIC DNA]</scope>
    <source>
        <strain evidence="4 5">DSM 7487</strain>
    </source>
</reference>
<dbReference type="Proteomes" id="UP000521922">
    <property type="component" value="Unassembled WGS sequence"/>
</dbReference>
<dbReference type="Gene3D" id="3.40.50.300">
    <property type="entry name" value="P-loop containing nucleotide triphosphate hydrolases"/>
    <property type="match status" value="1"/>
</dbReference>
<keyword evidence="1" id="KW-0547">Nucleotide-binding</keyword>
<dbReference type="PANTHER" id="PTHR24220:SF685">
    <property type="entry name" value="ABC TRANSPORTER RELATED"/>
    <property type="match status" value="1"/>
</dbReference>
<evidence type="ECO:0000313" key="4">
    <source>
        <dbReference type="EMBL" id="NYD24798.1"/>
    </source>
</evidence>
<dbReference type="InterPro" id="IPR017871">
    <property type="entry name" value="ABC_transporter-like_CS"/>
</dbReference>
<proteinExistence type="predicted"/>